<reference evidence="9" key="1">
    <citation type="submission" date="2021-03" db="EMBL/GenBank/DDBJ databases">
        <title>Draft genome sequence of rust myrtle Austropuccinia psidii MF-1, a brazilian biotype.</title>
        <authorList>
            <person name="Quecine M.C."/>
            <person name="Pachon D.M.R."/>
            <person name="Bonatelli M.L."/>
            <person name="Correr F.H."/>
            <person name="Franceschini L.M."/>
            <person name="Leite T.F."/>
            <person name="Margarido G.R.A."/>
            <person name="Almeida C.A."/>
            <person name="Ferrarezi J.A."/>
            <person name="Labate C.A."/>
        </authorList>
    </citation>
    <scope>NUCLEOTIDE SEQUENCE</scope>
    <source>
        <strain evidence="9">MF-1</strain>
    </source>
</reference>
<dbReference type="AlphaFoldDB" id="A0A9Q3DM90"/>
<evidence type="ECO:0000313" key="10">
    <source>
        <dbReference type="Proteomes" id="UP000765509"/>
    </source>
</evidence>
<dbReference type="EMBL" id="AVOT02018721">
    <property type="protein sequence ID" value="MBW0505834.1"/>
    <property type="molecule type" value="Genomic_DNA"/>
</dbReference>
<gene>
    <name evidence="9" type="ORF">O181_045549</name>
</gene>
<dbReference type="PROSITE" id="PS50250">
    <property type="entry name" value="PCI"/>
    <property type="match status" value="1"/>
</dbReference>
<evidence type="ECO:0000256" key="7">
    <source>
        <dbReference type="ARBA" id="ARBA00023242"/>
    </source>
</evidence>
<dbReference type="GO" id="GO:0006511">
    <property type="term" value="P:ubiquitin-dependent protein catabolic process"/>
    <property type="evidence" value="ECO:0007669"/>
    <property type="project" value="TreeGrafter"/>
</dbReference>
<dbReference type="InterPro" id="IPR000717">
    <property type="entry name" value="PCI_dom"/>
</dbReference>
<dbReference type="PANTHER" id="PTHR10758:SF1">
    <property type="entry name" value="COP9 SIGNALOSOME COMPLEX SUBUNIT 3"/>
    <property type="match status" value="1"/>
</dbReference>
<evidence type="ECO:0000256" key="5">
    <source>
        <dbReference type="ARBA" id="ARBA00022490"/>
    </source>
</evidence>
<keyword evidence="7" id="KW-0539">Nucleus</keyword>
<evidence type="ECO:0000256" key="1">
    <source>
        <dbReference type="ARBA" id="ARBA00004123"/>
    </source>
</evidence>
<evidence type="ECO:0000256" key="2">
    <source>
        <dbReference type="ARBA" id="ARBA00004496"/>
    </source>
</evidence>
<keyword evidence="10" id="KW-1185">Reference proteome</keyword>
<keyword evidence="6" id="KW-0736">Signalosome</keyword>
<evidence type="ECO:0000256" key="6">
    <source>
        <dbReference type="ARBA" id="ARBA00022790"/>
    </source>
</evidence>
<dbReference type="InterPro" id="IPR050756">
    <property type="entry name" value="CSN3"/>
</dbReference>
<dbReference type="GO" id="GO:0008180">
    <property type="term" value="C:COP9 signalosome"/>
    <property type="evidence" value="ECO:0007669"/>
    <property type="project" value="UniProtKB-KW"/>
</dbReference>
<accession>A0A9Q3DM90</accession>
<evidence type="ECO:0000313" key="9">
    <source>
        <dbReference type="EMBL" id="MBW0505834.1"/>
    </source>
</evidence>
<dbReference type="InterPro" id="IPR055089">
    <property type="entry name" value="COP9_N"/>
</dbReference>
<dbReference type="OrthoDB" id="29061at2759"/>
<dbReference type="Pfam" id="PF01399">
    <property type="entry name" value="PCI"/>
    <property type="match status" value="1"/>
</dbReference>
<keyword evidence="5" id="KW-0963">Cytoplasm</keyword>
<feature type="domain" description="PCI" evidence="8">
    <location>
        <begin position="204"/>
        <end position="379"/>
    </location>
</feature>
<name>A0A9Q3DM90_9BASI</name>
<dbReference type="Proteomes" id="UP000765509">
    <property type="component" value="Unassembled WGS sequence"/>
</dbReference>
<sequence length="458" mass="51925">MIPSIPPDFEGLRKNFHSTQDASLRQFFAHTPDELLSCWPDQLGHDVLDELLQPELHPIPFFFILRSRLDLGKGKLDFKKIIAHAEKFCASVNQNQLEIISPTISPSLTSFVSHLIDWASLADQLQACLVPIYNLIKTYAPLHVITPLHPQLIKISLHCRSIEKAVEISNHDILDIDQEKCPIKYQDHLIYHYLAGTVQALNKNYSRAIHLLTIAVSAPGPSISQFQIDAYKKLILISLLVDSTPPVLPRYTHSQFRPTFRNLVDCSPYCDFMNLYESVLAGCDDYMNLQKSIEENLSNFQKDNNLGLIRLCMQSIPKKTILKLTAIYSSIPVGHIQSLLKSSTLESTLELLQSMIDKGELRAQIDPSTNVLRFIEGDDADLDRDQAALQRTIERVQVFEEMISKACGEIERDREYLKRLTNDAKTVSSFPEIFHGEKNVTGILEEDLAVDLGMAWDD</sequence>
<dbReference type="PANTHER" id="PTHR10758">
    <property type="entry name" value="26S PROTEASOME NON-ATPASE REGULATORY SUBUNIT 3/COP9 SIGNALOSOME COMPLEX SUBUNIT 3"/>
    <property type="match status" value="1"/>
</dbReference>
<protein>
    <recommendedName>
        <fullName evidence="4">COP9 signalosome complex subunit 3</fullName>
    </recommendedName>
</protein>
<evidence type="ECO:0000256" key="4">
    <source>
        <dbReference type="ARBA" id="ARBA00014878"/>
    </source>
</evidence>
<dbReference type="GO" id="GO:0005737">
    <property type="term" value="C:cytoplasm"/>
    <property type="evidence" value="ECO:0007669"/>
    <property type="project" value="UniProtKB-SubCell"/>
</dbReference>
<comment type="caution">
    <text evidence="9">The sequence shown here is derived from an EMBL/GenBank/DDBJ whole genome shotgun (WGS) entry which is preliminary data.</text>
</comment>
<proteinExistence type="inferred from homology"/>
<evidence type="ECO:0000259" key="8">
    <source>
        <dbReference type="PROSITE" id="PS50250"/>
    </source>
</evidence>
<comment type="subcellular location">
    <subcellularLocation>
        <location evidence="2">Cytoplasm</location>
    </subcellularLocation>
    <subcellularLocation>
        <location evidence="1">Nucleus</location>
    </subcellularLocation>
</comment>
<comment type="similarity">
    <text evidence="3">Belongs to the CSN3 family.</text>
</comment>
<evidence type="ECO:0000256" key="3">
    <source>
        <dbReference type="ARBA" id="ARBA00007084"/>
    </source>
</evidence>
<organism evidence="9 10">
    <name type="scientific">Austropuccinia psidii MF-1</name>
    <dbReference type="NCBI Taxonomy" id="1389203"/>
    <lineage>
        <taxon>Eukaryota</taxon>
        <taxon>Fungi</taxon>
        <taxon>Dikarya</taxon>
        <taxon>Basidiomycota</taxon>
        <taxon>Pucciniomycotina</taxon>
        <taxon>Pucciniomycetes</taxon>
        <taxon>Pucciniales</taxon>
        <taxon>Sphaerophragmiaceae</taxon>
        <taxon>Austropuccinia</taxon>
    </lineage>
</organism>
<dbReference type="Pfam" id="PF22788">
    <property type="entry name" value="COP9_hel_rpt"/>
    <property type="match status" value="1"/>
</dbReference>